<dbReference type="EMBL" id="CP001854">
    <property type="protein sequence ID" value="ADB49666.1"/>
    <property type="molecule type" value="Genomic_DNA"/>
</dbReference>
<dbReference type="HOGENOM" id="CLU_173869_0_0_11"/>
<protein>
    <submittedName>
        <fullName evidence="2">Uncharacterized protein</fullName>
    </submittedName>
</protein>
<name>D3FEJ2_CONWI</name>
<keyword evidence="1" id="KW-0812">Transmembrane</keyword>
<dbReference type="AlphaFoldDB" id="D3FEJ2"/>
<evidence type="ECO:0000313" key="3">
    <source>
        <dbReference type="Proteomes" id="UP000008229"/>
    </source>
</evidence>
<proteinExistence type="predicted"/>
<dbReference type="RefSeq" id="WP_012932717.1">
    <property type="nucleotide sequence ID" value="NC_013739.1"/>
</dbReference>
<sequence length="85" mass="9686">MRQVIWATRYALPAIICLVGLVFIVIDPSGNWEGAAALIGAGLSVLLLNFLYRMGVEGDRDRDREAAQRRYYDEHGHWPDEQRRG</sequence>
<feature type="transmembrane region" description="Helical" evidence="1">
    <location>
        <begin position="32"/>
        <end position="52"/>
    </location>
</feature>
<gene>
    <name evidence="2" type="ordered locus">Cwoe_1237</name>
</gene>
<reference evidence="2 3" key="1">
    <citation type="journal article" date="2010" name="Stand. Genomic Sci.">
        <title>Complete genome sequence of Conexibacter woesei type strain (ID131577).</title>
        <authorList>
            <person name="Pukall R."/>
            <person name="Lapidus A."/>
            <person name="Glavina Del Rio T."/>
            <person name="Copeland A."/>
            <person name="Tice H."/>
            <person name="Cheng J.-F."/>
            <person name="Lucas S."/>
            <person name="Chen F."/>
            <person name="Nolan M."/>
            <person name="Bruce D."/>
            <person name="Goodwin L."/>
            <person name="Pitluck S."/>
            <person name="Mavromatis K."/>
            <person name="Ivanova N."/>
            <person name="Ovchinnikova G."/>
            <person name="Pati A."/>
            <person name="Chen A."/>
            <person name="Palaniappan K."/>
            <person name="Land M."/>
            <person name="Hauser L."/>
            <person name="Chang Y.-J."/>
            <person name="Jeffries C.D."/>
            <person name="Chain P."/>
            <person name="Meincke L."/>
            <person name="Sims D."/>
            <person name="Brettin T."/>
            <person name="Detter J.C."/>
            <person name="Rohde M."/>
            <person name="Goeker M."/>
            <person name="Bristow J."/>
            <person name="Eisen J.A."/>
            <person name="Markowitz V."/>
            <person name="Kyrpides N.C."/>
            <person name="Klenk H.-P."/>
            <person name="Hugenholtz P."/>
        </authorList>
    </citation>
    <scope>NUCLEOTIDE SEQUENCE [LARGE SCALE GENOMIC DNA]</scope>
    <source>
        <strain evidence="3">DSM 14684 / CIP 108061 / JCM 11494 / NBRC 100937 / ID131577</strain>
    </source>
</reference>
<dbReference type="KEGG" id="cwo:Cwoe_1237"/>
<reference evidence="3" key="2">
    <citation type="submission" date="2010-01" db="EMBL/GenBank/DDBJ databases">
        <title>The complete genome of Conexibacter woesei DSM 14684.</title>
        <authorList>
            <consortium name="US DOE Joint Genome Institute (JGI-PGF)"/>
            <person name="Lucas S."/>
            <person name="Copeland A."/>
            <person name="Lapidus A."/>
            <person name="Glavina del Rio T."/>
            <person name="Dalin E."/>
            <person name="Tice H."/>
            <person name="Bruce D."/>
            <person name="Goodwin L."/>
            <person name="Pitluck S."/>
            <person name="Kyrpides N."/>
            <person name="Mavromatis K."/>
            <person name="Ivanova N."/>
            <person name="Mikhailova N."/>
            <person name="Chertkov O."/>
            <person name="Brettin T."/>
            <person name="Detter J.C."/>
            <person name="Han C."/>
            <person name="Larimer F."/>
            <person name="Land M."/>
            <person name="Hauser L."/>
            <person name="Markowitz V."/>
            <person name="Cheng J.-F."/>
            <person name="Hugenholtz P."/>
            <person name="Woyke T."/>
            <person name="Wu D."/>
            <person name="Pukall R."/>
            <person name="Steenblock K."/>
            <person name="Schneider S."/>
            <person name="Klenk H.-P."/>
            <person name="Eisen J.A."/>
        </authorList>
    </citation>
    <scope>NUCLEOTIDE SEQUENCE [LARGE SCALE GENOMIC DNA]</scope>
    <source>
        <strain evidence="3">DSM 14684 / CIP 108061 / JCM 11494 / NBRC 100937 / ID131577</strain>
    </source>
</reference>
<dbReference type="OrthoDB" id="5244837at2"/>
<dbReference type="Proteomes" id="UP000008229">
    <property type="component" value="Chromosome"/>
</dbReference>
<organism evidence="2 3">
    <name type="scientific">Conexibacter woesei (strain DSM 14684 / CCUG 47730 / CIP 108061 / JCM 11494 / NBRC 100937 / ID131577)</name>
    <dbReference type="NCBI Taxonomy" id="469383"/>
    <lineage>
        <taxon>Bacteria</taxon>
        <taxon>Bacillati</taxon>
        <taxon>Actinomycetota</taxon>
        <taxon>Thermoleophilia</taxon>
        <taxon>Solirubrobacterales</taxon>
        <taxon>Conexibacteraceae</taxon>
        <taxon>Conexibacter</taxon>
    </lineage>
</organism>
<feature type="transmembrane region" description="Helical" evidence="1">
    <location>
        <begin position="7"/>
        <end position="26"/>
    </location>
</feature>
<keyword evidence="1" id="KW-0472">Membrane</keyword>
<keyword evidence="1" id="KW-1133">Transmembrane helix</keyword>
<evidence type="ECO:0000256" key="1">
    <source>
        <dbReference type="SAM" id="Phobius"/>
    </source>
</evidence>
<dbReference type="STRING" id="469383.Cwoe_1237"/>
<accession>D3FEJ2</accession>
<keyword evidence="3" id="KW-1185">Reference proteome</keyword>
<evidence type="ECO:0000313" key="2">
    <source>
        <dbReference type="EMBL" id="ADB49666.1"/>
    </source>
</evidence>